<feature type="compositionally biased region" description="Pro residues" evidence="1">
    <location>
        <begin position="60"/>
        <end position="70"/>
    </location>
</feature>
<dbReference type="AlphaFoldDB" id="A0A7K3W5R3"/>
<comment type="caution">
    <text evidence="2">The sequence shown here is derived from an EMBL/GenBank/DDBJ whole genome shotgun (WGS) entry which is preliminary data.</text>
</comment>
<evidence type="ECO:0000313" key="2">
    <source>
        <dbReference type="EMBL" id="NEK60101.1"/>
    </source>
</evidence>
<sequence length="247" mass="25305">MALDRTPAPRSFRVADDLTLSGLLDVLDRAEEIPPRRTRPGRPAAHRPGGRRLAAGPLPVARPVPVPATRPRPAATAPGTAAPVLATQPAEVQPAEVPAPRPPLRVRLGALVRRLALWGSGPGGAHLAWGRPAAPAGRTPAVAASAAVPAPRRDGPVLLTELPSTPTIQPVAPSPAAALVPARTRRPVPSPRVPVVAPLARQVPAPRSRPAPVTAQAGHRPRAARASSPARSRGDPAPPSARGSPPS</sequence>
<keyword evidence="3" id="KW-1185">Reference proteome</keyword>
<organism evidence="2 3">
    <name type="scientific">Geodermatophilus sabuli</name>
    <dbReference type="NCBI Taxonomy" id="1564158"/>
    <lineage>
        <taxon>Bacteria</taxon>
        <taxon>Bacillati</taxon>
        <taxon>Actinomycetota</taxon>
        <taxon>Actinomycetes</taxon>
        <taxon>Geodermatophilales</taxon>
        <taxon>Geodermatophilaceae</taxon>
        <taxon>Geodermatophilus</taxon>
    </lineage>
</organism>
<feature type="region of interest" description="Disordered" evidence="1">
    <location>
        <begin position="31"/>
        <end position="79"/>
    </location>
</feature>
<feature type="compositionally biased region" description="Basic residues" evidence="1">
    <location>
        <begin position="36"/>
        <end position="50"/>
    </location>
</feature>
<name>A0A7K3W5R3_9ACTN</name>
<dbReference type="Proteomes" id="UP000470246">
    <property type="component" value="Unassembled WGS sequence"/>
</dbReference>
<feature type="region of interest" description="Disordered" evidence="1">
    <location>
        <begin position="147"/>
        <end position="247"/>
    </location>
</feature>
<feature type="compositionally biased region" description="Low complexity" evidence="1">
    <location>
        <begin position="193"/>
        <end position="206"/>
    </location>
</feature>
<dbReference type="EMBL" id="JAAGWF010000023">
    <property type="protein sequence ID" value="NEK60101.1"/>
    <property type="molecule type" value="Genomic_DNA"/>
</dbReference>
<dbReference type="RefSeq" id="WP_163483498.1">
    <property type="nucleotide sequence ID" value="NZ_JAAGWF010000023.1"/>
</dbReference>
<feature type="compositionally biased region" description="Low complexity" evidence="1">
    <location>
        <begin position="170"/>
        <end position="182"/>
    </location>
</feature>
<evidence type="ECO:0000256" key="1">
    <source>
        <dbReference type="SAM" id="MobiDB-lite"/>
    </source>
</evidence>
<accession>A0A7K3W5R3</accession>
<protein>
    <submittedName>
        <fullName evidence="2">Uncharacterized protein</fullName>
    </submittedName>
</protein>
<gene>
    <name evidence="2" type="ORF">GCU56_19780</name>
</gene>
<reference evidence="2 3" key="1">
    <citation type="submission" date="2020-02" db="EMBL/GenBank/DDBJ databases">
        <title>Geodermatophilus sabuli CPCC 205279 I12A-02694.</title>
        <authorList>
            <person name="Jiang Z."/>
        </authorList>
    </citation>
    <scope>NUCLEOTIDE SEQUENCE [LARGE SCALE GENOMIC DNA]</scope>
    <source>
        <strain evidence="2 3">I12A-02694</strain>
    </source>
</reference>
<proteinExistence type="predicted"/>
<evidence type="ECO:0000313" key="3">
    <source>
        <dbReference type="Proteomes" id="UP000470246"/>
    </source>
</evidence>